<protein>
    <submittedName>
        <fullName evidence="2">Uncharacterized protein</fullName>
    </submittedName>
</protein>
<name>A0AAD4WUL1_PRUDU</name>
<gene>
    <name evidence="2" type="ORF">L3X38_002507</name>
</gene>
<evidence type="ECO:0000256" key="1">
    <source>
        <dbReference type="SAM" id="MobiDB-lite"/>
    </source>
</evidence>
<evidence type="ECO:0000313" key="3">
    <source>
        <dbReference type="Proteomes" id="UP001054821"/>
    </source>
</evidence>
<comment type="caution">
    <text evidence="2">The sequence shown here is derived from an EMBL/GenBank/DDBJ whole genome shotgun (WGS) entry which is preliminary data.</text>
</comment>
<accession>A0AAD4WUL1</accession>
<organism evidence="2 3">
    <name type="scientific">Prunus dulcis</name>
    <name type="common">Almond</name>
    <name type="synonym">Amygdalus dulcis</name>
    <dbReference type="NCBI Taxonomy" id="3755"/>
    <lineage>
        <taxon>Eukaryota</taxon>
        <taxon>Viridiplantae</taxon>
        <taxon>Streptophyta</taxon>
        <taxon>Embryophyta</taxon>
        <taxon>Tracheophyta</taxon>
        <taxon>Spermatophyta</taxon>
        <taxon>Magnoliopsida</taxon>
        <taxon>eudicotyledons</taxon>
        <taxon>Gunneridae</taxon>
        <taxon>Pentapetalae</taxon>
        <taxon>rosids</taxon>
        <taxon>fabids</taxon>
        <taxon>Rosales</taxon>
        <taxon>Rosaceae</taxon>
        <taxon>Amygdaloideae</taxon>
        <taxon>Amygdaleae</taxon>
        <taxon>Prunus</taxon>
    </lineage>
</organism>
<dbReference type="Proteomes" id="UP001054821">
    <property type="component" value="Chromosome 1"/>
</dbReference>
<dbReference type="EMBL" id="JAJFAZ020000001">
    <property type="protein sequence ID" value="KAI5349618.1"/>
    <property type="molecule type" value="Genomic_DNA"/>
</dbReference>
<feature type="region of interest" description="Disordered" evidence="1">
    <location>
        <begin position="87"/>
        <end position="114"/>
    </location>
</feature>
<keyword evidence="3" id="KW-1185">Reference proteome</keyword>
<evidence type="ECO:0000313" key="2">
    <source>
        <dbReference type="EMBL" id="KAI5349618.1"/>
    </source>
</evidence>
<dbReference type="AlphaFoldDB" id="A0AAD4WUL1"/>
<reference evidence="2 3" key="1">
    <citation type="journal article" date="2022" name="G3 (Bethesda)">
        <title>Whole-genome sequence and methylome profiling of the almond [Prunus dulcis (Mill.) D.A. Webb] cultivar 'Nonpareil'.</title>
        <authorList>
            <person name="D'Amico-Willman K.M."/>
            <person name="Ouma W.Z."/>
            <person name="Meulia T."/>
            <person name="Sideli G.M."/>
            <person name="Gradziel T.M."/>
            <person name="Fresnedo-Ramirez J."/>
        </authorList>
    </citation>
    <scope>NUCLEOTIDE SEQUENCE [LARGE SCALE GENOMIC DNA]</scope>
    <source>
        <strain evidence="2">Clone GOH B32 T37-40</strain>
    </source>
</reference>
<proteinExistence type="predicted"/>
<sequence length="114" mass="12332">MCIHTTVRIVTWPSITISLPINGSQLWEKTNQTAIKPAAYTRQPGRPRKDEVKAVARVRRKLSYARTKAAAAKKAAAAAKKAADAAKKAALNASQPNAAETARIGLRASKRQRT</sequence>